<dbReference type="Gene3D" id="1.20.120.530">
    <property type="entry name" value="GntR ligand-binding domain-like"/>
    <property type="match status" value="1"/>
</dbReference>
<dbReference type="PANTHER" id="PTHR43537:SF49">
    <property type="entry name" value="TRANSCRIPTIONAL REGULATORY PROTEIN"/>
    <property type="match status" value="1"/>
</dbReference>
<evidence type="ECO:0000313" key="6">
    <source>
        <dbReference type="Proteomes" id="UP000186141"/>
    </source>
</evidence>
<evidence type="ECO:0000256" key="2">
    <source>
        <dbReference type="ARBA" id="ARBA00023125"/>
    </source>
</evidence>
<dbReference type="OrthoDB" id="7620579at2"/>
<dbReference type="RefSeq" id="WP_159441451.1">
    <property type="nucleotide sequence ID" value="NZ_BMEH01000007.1"/>
</dbReference>
<gene>
    <name evidence="5" type="ORF">SAMN05421774_107128</name>
</gene>
<evidence type="ECO:0000256" key="1">
    <source>
        <dbReference type="ARBA" id="ARBA00023015"/>
    </source>
</evidence>
<keyword evidence="6" id="KW-1185">Reference proteome</keyword>
<name>A0A1N7Q5V2_9RHOB</name>
<keyword evidence="1" id="KW-0805">Transcription regulation</keyword>
<dbReference type="Pfam" id="PF00392">
    <property type="entry name" value="GntR"/>
    <property type="match status" value="1"/>
</dbReference>
<dbReference type="SMART" id="SM00895">
    <property type="entry name" value="FCD"/>
    <property type="match status" value="1"/>
</dbReference>
<keyword evidence="3" id="KW-0804">Transcription</keyword>
<sequence>MSETTALRLADQISQAILDGEFPPGTRLEETALAARFGLSRTPVREALTEVCARGLADRRPYRGVEVVAPDRAVLLDRFEALAEVEALCARLAAHRITLEGALRLEDCLQRMDGADADAYRQLNADLHEMIGTLAGNAELLRMTQGLRTRLDVIRRAQLRRPDRMRRSLEEHRALVAAICNRRADHAADLMRSHLRAAAAELLAMLDAQG</sequence>
<dbReference type="InterPro" id="IPR036390">
    <property type="entry name" value="WH_DNA-bd_sf"/>
</dbReference>
<proteinExistence type="predicted"/>
<dbReference type="AlphaFoldDB" id="A0A1N7Q5V2"/>
<dbReference type="STRING" id="1086013.SAMN05421774_107128"/>
<organism evidence="5 6">
    <name type="scientific">Gemmobacter megaterium</name>
    <dbReference type="NCBI Taxonomy" id="1086013"/>
    <lineage>
        <taxon>Bacteria</taxon>
        <taxon>Pseudomonadati</taxon>
        <taxon>Pseudomonadota</taxon>
        <taxon>Alphaproteobacteria</taxon>
        <taxon>Rhodobacterales</taxon>
        <taxon>Paracoccaceae</taxon>
        <taxon>Gemmobacter</taxon>
    </lineage>
</organism>
<dbReference type="InterPro" id="IPR011711">
    <property type="entry name" value="GntR_C"/>
</dbReference>
<dbReference type="InterPro" id="IPR000524">
    <property type="entry name" value="Tscrpt_reg_HTH_GntR"/>
</dbReference>
<dbReference type="InterPro" id="IPR008920">
    <property type="entry name" value="TF_FadR/GntR_C"/>
</dbReference>
<dbReference type="EMBL" id="FTOT01000007">
    <property type="protein sequence ID" value="SIT18223.1"/>
    <property type="molecule type" value="Genomic_DNA"/>
</dbReference>
<accession>A0A1N7Q5V2</accession>
<dbReference type="PANTHER" id="PTHR43537">
    <property type="entry name" value="TRANSCRIPTIONAL REGULATOR, GNTR FAMILY"/>
    <property type="match status" value="1"/>
</dbReference>
<feature type="domain" description="HTH gntR-type" evidence="4">
    <location>
        <begin position="3"/>
        <end position="70"/>
    </location>
</feature>
<dbReference type="SMART" id="SM00345">
    <property type="entry name" value="HTH_GNTR"/>
    <property type="match status" value="1"/>
</dbReference>
<dbReference type="GO" id="GO:0003700">
    <property type="term" value="F:DNA-binding transcription factor activity"/>
    <property type="evidence" value="ECO:0007669"/>
    <property type="project" value="InterPro"/>
</dbReference>
<dbReference type="SUPFAM" id="SSF48008">
    <property type="entry name" value="GntR ligand-binding domain-like"/>
    <property type="match status" value="1"/>
</dbReference>
<dbReference type="GO" id="GO:0003677">
    <property type="term" value="F:DNA binding"/>
    <property type="evidence" value="ECO:0007669"/>
    <property type="project" value="UniProtKB-KW"/>
</dbReference>
<reference evidence="5 6" key="1">
    <citation type="submission" date="2017-01" db="EMBL/GenBank/DDBJ databases">
        <authorList>
            <person name="Mah S.A."/>
            <person name="Swanson W.J."/>
            <person name="Moy G.W."/>
            <person name="Vacquier V.D."/>
        </authorList>
    </citation>
    <scope>NUCLEOTIDE SEQUENCE [LARGE SCALE GENOMIC DNA]</scope>
    <source>
        <strain evidence="5 6">DSM 26375</strain>
    </source>
</reference>
<keyword evidence="2" id="KW-0238">DNA-binding</keyword>
<evidence type="ECO:0000256" key="3">
    <source>
        <dbReference type="ARBA" id="ARBA00023163"/>
    </source>
</evidence>
<dbReference type="PROSITE" id="PS50949">
    <property type="entry name" value="HTH_GNTR"/>
    <property type="match status" value="1"/>
</dbReference>
<protein>
    <submittedName>
        <fullName evidence="5">Transcriptional regulator, GntR family</fullName>
    </submittedName>
</protein>
<evidence type="ECO:0000313" key="5">
    <source>
        <dbReference type="EMBL" id="SIT18223.1"/>
    </source>
</evidence>
<dbReference type="Proteomes" id="UP000186141">
    <property type="component" value="Unassembled WGS sequence"/>
</dbReference>
<dbReference type="CDD" id="cd07377">
    <property type="entry name" value="WHTH_GntR"/>
    <property type="match status" value="1"/>
</dbReference>
<dbReference type="Pfam" id="PF07729">
    <property type="entry name" value="FCD"/>
    <property type="match status" value="1"/>
</dbReference>
<dbReference type="Gene3D" id="1.10.10.10">
    <property type="entry name" value="Winged helix-like DNA-binding domain superfamily/Winged helix DNA-binding domain"/>
    <property type="match status" value="1"/>
</dbReference>
<dbReference type="SUPFAM" id="SSF46785">
    <property type="entry name" value="Winged helix' DNA-binding domain"/>
    <property type="match status" value="1"/>
</dbReference>
<dbReference type="InterPro" id="IPR036388">
    <property type="entry name" value="WH-like_DNA-bd_sf"/>
</dbReference>
<evidence type="ECO:0000259" key="4">
    <source>
        <dbReference type="PROSITE" id="PS50949"/>
    </source>
</evidence>